<keyword evidence="3" id="KW-0547">Nucleotide-binding</keyword>
<dbReference type="SUPFAM" id="SSF69572">
    <property type="entry name" value="Activating enzymes of the ubiquitin-like proteins"/>
    <property type="match status" value="1"/>
</dbReference>
<organism evidence="15 16">
    <name type="scientific">Pelagovum pacificum</name>
    <dbReference type="NCBI Taxonomy" id="2588711"/>
    <lineage>
        <taxon>Bacteria</taxon>
        <taxon>Pseudomonadati</taxon>
        <taxon>Pseudomonadota</taxon>
        <taxon>Alphaproteobacteria</taxon>
        <taxon>Rhodobacterales</taxon>
        <taxon>Paracoccaceae</taxon>
        <taxon>Pelagovum</taxon>
    </lineage>
</organism>
<evidence type="ECO:0000256" key="5">
    <source>
        <dbReference type="ARBA" id="ARBA00052218"/>
    </source>
</evidence>
<evidence type="ECO:0000256" key="4">
    <source>
        <dbReference type="ARBA" id="ARBA00022840"/>
    </source>
</evidence>
<comment type="catalytic activity">
    <reaction evidence="5">
        <text>[molybdopterin-synthase sulfur-carrier protein]-C-terminal Gly-Gly + ATP + H(+) = [molybdopterin-synthase sulfur-carrier protein]-C-terminal Gly-Gly-AMP + diphosphate</text>
        <dbReference type="Rhea" id="RHEA:43616"/>
        <dbReference type="Rhea" id="RHEA-COMP:12159"/>
        <dbReference type="Rhea" id="RHEA-COMP:12202"/>
        <dbReference type="ChEBI" id="CHEBI:15378"/>
        <dbReference type="ChEBI" id="CHEBI:30616"/>
        <dbReference type="ChEBI" id="CHEBI:33019"/>
        <dbReference type="ChEBI" id="CHEBI:90618"/>
        <dbReference type="ChEBI" id="CHEBI:90778"/>
        <dbReference type="EC" id="2.7.7.80"/>
    </reaction>
</comment>
<dbReference type="PANTHER" id="PTHR10953">
    <property type="entry name" value="UBIQUITIN-ACTIVATING ENZYME E1"/>
    <property type="match status" value="1"/>
</dbReference>
<evidence type="ECO:0000256" key="1">
    <source>
        <dbReference type="ARBA" id="ARBA00009919"/>
    </source>
</evidence>
<name>A0A5C5GC96_9RHOB</name>
<dbReference type="GO" id="GO:0005829">
    <property type="term" value="C:cytosol"/>
    <property type="evidence" value="ECO:0007669"/>
    <property type="project" value="TreeGrafter"/>
</dbReference>
<dbReference type="InterPro" id="IPR035985">
    <property type="entry name" value="Ubiquitin-activating_enz"/>
</dbReference>
<comment type="caution">
    <text evidence="15">The sequence shown here is derived from an EMBL/GenBank/DDBJ whole genome shotgun (WGS) entry which is preliminary data.</text>
</comment>
<keyword evidence="13" id="KW-1133">Transmembrane helix</keyword>
<dbReference type="GO" id="GO:0004792">
    <property type="term" value="F:thiosulfate-cyanide sulfurtransferase activity"/>
    <property type="evidence" value="ECO:0007669"/>
    <property type="project" value="TreeGrafter"/>
</dbReference>
<evidence type="ECO:0000256" key="6">
    <source>
        <dbReference type="ARBA" id="ARBA00055169"/>
    </source>
</evidence>
<dbReference type="GO" id="GO:0008641">
    <property type="term" value="F:ubiquitin-like modifier activating enzyme activity"/>
    <property type="evidence" value="ECO:0007669"/>
    <property type="project" value="InterPro"/>
</dbReference>
<evidence type="ECO:0000256" key="9">
    <source>
        <dbReference type="ARBA" id="ARBA00073635"/>
    </source>
</evidence>
<feature type="transmembrane region" description="Helical" evidence="13">
    <location>
        <begin position="26"/>
        <end position="43"/>
    </location>
</feature>
<sequence>MIVVLVMAATLWGVGVVMKAPRSARWTMIGLLLVAVLAIQVALPDGHALREATGGSPALWLLLLAFAVLVMGYRRFLLWVRSKAQVPEPAEPERTGTFSETELNRYARHMVLREIGGPGQKALKQSRVLVVGAGGLGSPALLYLAGAGVGTIGVIDDDSVDSSNLQRQVIHRDAAIGTAKVFSAQEAMLALNPFVTVRPYNRRLTDDIAGDLFGDYDLILEGSDNFDTRYLVNLTAAARGIPVIGAALTQWEGQISVWDPASGAPCYACVFPEAPDPSLAPSCAEAGVLSPLPGVVGSMMAVEAVKLLTDAGESLRGRLMIYDSLYGETRIIGLKRRADCPVCGGRAV</sequence>
<dbReference type="RefSeq" id="WP_140196039.1">
    <property type="nucleotide sequence ID" value="NZ_CP065915.1"/>
</dbReference>
<evidence type="ECO:0000313" key="15">
    <source>
        <dbReference type="EMBL" id="TNY31229.1"/>
    </source>
</evidence>
<dbReference type="PANTHER" id="PTHR10953:SF102">
    <property type="entry name" value="ADENYLYLTRANSFERASE AND SULFURTRANSFERASE MOCS3"/>
    <property type="match status" value="1"/>
</dbReference>
<keyword evidence="15" id="KW-0548">Nucleotidyltransferase</keyword>
<evidence type="ECO:0000256" key="3">
    <source>
        <dbReference type="ARBA" id="ARBA00022741"/>
    </source>
</evidence>
<dbReference type="FunFam" id="3.40.50.720:FF:000033">
    <property type="entry name" value="Adenylyltransferase and sulfurtransferase MOCS3"/>
    <property type="match status" value="1"/>
</dbReference>
<comment type="subunit">
    <text evidence="7">Homodimer. Forms a stable heterotetrameric complex of 2 MoeB and 2 MoaD during adenylation of MoaD.</text>
</comment>
<dbReference type="OrthoDB" id="9804286at2"/>
<keyword evidence="16" id="KW-1185">Reference proteome</keyword>
<feature type="transmembrane region" description="Helical" evidence="13">
    <location>
        <begin position="55"/>
        <end position="73"/>
    </location>
</feature>
<dbReference type="CDD" id="cd00757">
    <property type="entry name" value="ThiF_MoeB_HesA_family"/>
    <property type="match status" value="1"/>
</dbReference>
<dbReference type="NCBIfam" id="NF004281">
    <property type="entry name" value="PRK05690.1"/>
    <property type="match status" value="1"/>
</dbReference>
<dbReference type="InterPro" id="IPR045886">
    <property type="entry name" value="ThiF/MoeB/HesA"/>
</dbReference>
<evidence type="ECO:0000256" key="2">
    <source>
        <dbReference type="ARBA" id="ARBA00022679"/>
    </source>
</evidence>
<dbReference type="GO" id="GO:0008146">
    <property type="term" value="F:sulfotransferase activity"/>
    <property type="evidence" value="ECO:0007669"/>
    <property type="project" value="TreeGrafter"/>
</dbReference>
<keyword evidence="13" id="KW-0812">Transmembrane</keyword>
<dbReference type="GO" id="GO:0061605">
    <property type="term" value="F:molybdopterin-synthase adenylyltransferase activity"/>
    <property type="evidence" value="ECO:0007669"/>
    <property type="project" value="UniProtKB-EC"/>
</dbReference>
<evidence type="ECO:0000256" key="10">
    <source>
        <dbReference type="ARBA" id="ARBA00075110"/>
    </source>
</evidence>
<evidence type="ECO:0000313" key="16">
    <source>
        <dbReference type="Proteomes" id="UP000314011"/>
    </source>
</evidence>
<protein>
    <recommendedName>
        <fullName evidence="9">Molybdopterin-synthase adenylyltransferase</fullName>
        <ecNumber evidence="8">2.7.7.80</ecNumber>
    </recommendedName>
    <alternativeName>
        <fullName evidence="12">MoaD protein adenylase</fullName>
    </alternativeName>
    <alternativeName>
        <fullName evidence="10">Molybdopterin-converting factor subunit 1 adenylase</fullName>
    </alternativeName>
    <alternativeName>
        <fullName evidence="11">Sulfur carrier protein MoaD adenylyltransferase</fullName>
    </alternativeName>
</protein>
<reference evidence="15 16" key="1">
    <citation type="submission" date="2019-06" db="EMBL/GenBank/DDBJ databases">
        <title>Genome of new Rhodobacteraceae sp. SM1903.</title>
        <authorList>
            <person name="Ren X."/>
        </authorList>
    </citation>
    <scope>NUCLEOTIDE SEQUENCE [LARGE SCALE GENOMIC DNA]</scope>
    <source>
        <strain evidence="15 16">SM1903</strain>
    </source>
</reference>
<evidence type="ECO:0000256" key="7">
    <source>
        <dbReference type="ARBA" id="ARBA00063809"/>
    </source>
</evidence>
<evidence type="ECO:0000256" key="11">
    <source>
        <dbReference type="ARBA" id="ARBA00075328"/>
    </source>
</evidence>
<accession>A0A5C5GC96</accession>
<dbReference type="Proteomes" id="UP000314011">
    <property type="component" value="Unassembled WGS sequence"/>
</dbReference>
<keyword evidence="2 15" id="KW-0808">Transferase</keyword>
<evidence type="ECO:0000256" key="12">
    <source>
        <dbReference type="ARBA" id="ARBA00078531"/>
    </source>
</evidence>
<dbReference type="EC" id="2.7.7.80" evidence="8"/>
<dbReference type="Gene3D" id="3.40.50.720">
    <property type="entry name" value="NAD(P)-binding Rossmann-like Domain"/>
    <property type="match status" value="1"/>
</dbReference>
<feature type="domain" description="THIF-type NAD/FAD binding fold" evidence="14">
    <location>
        <begin position="106"/>
        <end position="342"/>
    </location>
</feature>
<proteinExistence type="inferred from homology"/>
<comment type="similarity">
    <text evidence="1">Belongs to the HesA/MoeB/ThiF family.</text>
</comment>
<comment type="function">
    <text evidence="6">Catalyzes the adenylation by ATP of the carboxyl group of the C-terminal glycine of sulfur carrier protein MoaD.</text>
</comment>
<dbReference type="EMBL" id="VFFF01000002">
    <property type="protein sequence ID" value="TNY31229.1"/>
    <property type="molecule type" value="Genomic_DNA"/>
</dbReference>
<evidence type="ECO:0000256" key="8">
    <source>
        <dbReference type="ARBA" id="ARBA00066884"/>
    </source>
</evidence>
<evidence type="ECO:0000256" key="13">
    <source>
        <dbReference type="SAM" id="Phobius"/>
    </source>
</evidence>
<evidence type="ECO:0000259" key="14">
    <source>
        <dbReference type="Pfam" id="PF00899"/>
    </source>
</evidence>
<keyword evidence="13" id="KW-0472">Membrane</keyword>
<dbReference type="GO" id="GO:0005524">
    <property type="term" value="F:ATP binding"/>
    <property type="evidence" value="ECO:0007669"/>
    <property type="project" value="UniProtKB-KW"/>
</dbReference>
<keyword evidence="4" id="KW-0067">ATP-binding</keyword>
<dbReference type="AlphaFoldDB" id="A0A5C5GC96"/>
<dbReference type="Pfam" id="PF00899">
    <property type="entry name" value="ThiF"/>
    <property type="match status" value="1"/>
</dbReference>
<gene>
    <name evidence="15" type="primary">moeB</name>
    <name evidence="15" type="ORF">FHY64_14455</name>
</gene>
<dbReference type="InterPro" id="IPR000594">
    <property type="entry name" value="ThiF_NAD_FAD-bd"/>
</dbReference>